<name>A0A8X7TQZ2_BRACI</name>
<organism evidence="2 3">
    <name type="scientific">Brassica carinata</name>
    <name type="common">Ethiopian mustard</name>
    <name type="synonym">Abyssinian cabbage</name>
    <dbReference type="NCBI Taxonomy" id="52824"/>
    <lineage>
        <taxon>Eukaryota</taxon>
        <taxon>Viridiplantae</taxon>
        <taxon>Streptophyta</taxon>
        <taxon>Embryophyta</taxon>
        <taxon>Tracheophyta</taxon>
        <taxon>Spermatophyta</taxon>
        <taxon>Magnoliopsida</taxon>
        <taxon>eudicotyledons</taxon>
        <taxon>Gunneridae</taxon>
        <taxon>Pentapetalae</taxon>
        <taxon>rosids</taxon>
        <taxon>malvids</taxon>
        <taxon>Brassicales</taxon>
        <taxon>Brassicaceae</taxon>
        <taxon>Brassiceae</taxon>
        <taxon>Brassica</taxon>
    </lineage>
</organism>
<dbReference type="OrthoDB" id="10451531at2759"/>
<proteinExistence type="predicted"/>
<keyword evidence="3" id="KW-1185">Reference proteome</keyword>
<accession>A0A8X7TQZ2</accession>
<gene>
    <name evidence="2" type="ORF">Bca52824_080442</name>
</gene>
<feature type="region of interest" description="Disordered" evidence="1">
    <location>
        <begin position="20"/>
        <end position="61"/>
    </location>
</feature>
<evidence type="ECO:0000313" key="3">
    <source>
        <dbReference type="Proteomes" id="UP000886595"/>
    </source>
</evidence>
<dbReference type="AlphaFoldDB" id="A0A8X7TQZ2"/>
<evidence type="ECO:0000313" key="2">
    <source>
        <dbReference type="EMBL" id="KAG2250306.1"/>
    </source>
</evidence>
<feature type="compositionally biased region" description="Polar residues" evidence="1">
    <location>
        <begin position="20"/>
        <end position="33"/>
    </location>
</feature>
<evidence type="ECO:0000256" key="1">
    <source>
        <dbReference type="SAM" id="MobiDB-lite"/>
    </source>
</evidence>
<dbReference type="EMBL" id="JAAMPC010000016">
    <property type="protein sequence ID" value="KAG2250306.1"/>
    <property type="molecule type" value="Genomic_DNA"/>
</dbReference>
<protein>
    <submittedName>
        <fullName evidence="2">Uncharacterized protein</fullName>
    </submittedName>
</protein>
<sequence length="61" mass="6833">MKLLGKKRGTEIPKYVRWPSGSTERFSHTTTRGRQFDTRGKRGGTGLAKNPYGISARWPPG</sequence>
<reference evidence="2 3" key="1">
    <citation type="submission" date="2020-02" db="EMBL/GenBank/DDBJ databases">
        <authorList>
            <person name="Ma Q."/>
            <person name="Huang Y."/>
            <person name="Song X."/>
            <person name="Pei D."/>
        </authorList>
    </citation>
    <scope>NUCLEOTIDE SEQUENCE [LARGE SCALE GENOMIC DNA]</scope>
    <source>
        <strain evidence="2">Sxm20200214</strain>
        <tissue evidence="2">Leaf</tissue>
    </source>
</reference>
<comment type="caution">
    <text evidence="2">The sequence shown here is derived from an EMBL/GenBank/DDBJ whole genome shotgun (WGS) entry which is preliminary data.</text>
</comment>
<dbReference type="Proteomes" id="UP000886595">
    <property type="component" value="Unassembled WGS sequence"/>
</dbReference>